<dbReference type="InterPro" id="IPR044181">
    <property type="entry name" value="FLZ17/18"/>
</dbReference>
<dbReference type="PANTHER" id="PTHR47847">
    <property type="entry name" value="FCS-LIKE ZINC FINGER 17"/>
    <property type="match status" value="1"/>
</dbReference>
<feature type="domain" description="FLZ-type" evidence="5">
    <location>
        <begin position="72"/>
        <end position="116"/>
    </location>
</feature>
<dbReference type="PANTHER" id="PTHR47847:SF2">
    <property type="entry name" value="FCS-LIKE ZINC FINGER 17-RELATED"/>
    <property type="match status" value="1"/>
</dbReference>
<organism evidence="6 8">
    <name type="scientific">Vanilla planifolia</name>
    <name type="common">Vanilla</name>
    <dbReference type="NCBI Taxonomy" id="51239"/>
    <lineage>
        <taxon>Eukaryota</taxon>
        <taxon>Viridiplantae</taxon>
        <taxon>Streptophyta</taxon>
        <taxon>Embryophyta</taxon>
        <taxon>Tracheophyta</taxon>
        <taxon>Spermatophyta</taxon>
        <taxon>Magnoliopsida</taxon>
        <taxon>Liliopsida</taxon>
        <taxon>Asparagales</taxon>
        <taxon>Orchidaceae</taxon>
        <taxon>Vanilloideae</taxon>
        <taxon>Vanilleae</taxon>
        <taxon>Vanilla</taxon>
    </lineage>
</organism>
<evidence type="ECO:0000313" key="7">
    <source>
        <dbReference type="EMBL" id="KAG0486915.1"/>
    </source>
</evidence>
<reference evidence="8 9" key="1">
    <citation type="journal article" date="2020" name="Nat. Food">
        <title>A phased Vanilla planifolia genome enables genetic improvement of flavour and production.</title>
        <authorList>
            <person name="Hasing T."/>
            <person name="Tang H."/>
            <person name="Brym M."/>
            <person name="Khazi F."/>
            <person name="Huang T."/>
            <person name="Chambers A.H."/>
        </authorList>
    </citation>
    <scope>NUCLEOTIDE SEQUENCE [LARGE SCALE GENOMIC DNA]</scope>
    <source>
        <tissue evidence="6">Leaf</tissue>
    </source>
</reference>
<accession>A0A835R9U0</accession>
<evidence type="ECO:0000259" key="5">
    <source>
        <dbReference type="PROSITE" id="PS51795"/>
    </source>
</evidence>
<dbReference type="PROSITE" id="PS51795">
    <property type="entry name" value="ZF_FLZ"/>
    <property type="match status" value="1"/>
</dbReference>
<dbReference type="EMBL" id="JADCNM010000004">
    <property type="protein sequence ID" value="KAG0486915.1"/>
    <property type="molecule type" value="Genomic_DNA"/>
</dbReference>
<dbReference type="Proteomes" id="UP000636800">
    <property type="component" value="Unassembled WGS sequence"/>
</dbReference>
<dbReference type="AlphaFoldDB" id="A0A835R9U0"/>
<evidence type="ECO:0000256" key="1">
    <source>
        <dbReference type="ARBA" id="ARBA00009374"/>
    </source>
</evidence>
<proteinExistence type="inferred from homology"/>
<dbReference type="InterPro" id="IPR007650">
    <property type="entry name" value="Zf-FLZ_dom"/>
</dbReference>
<evidence type="ECO:0000313" key="8">
    <source>
        <dbReference type="Proteomes" id="UP000636800"/>
    </source>
</evidence>
<name>A0A835R9U0_VANPL</name>
<evidence type="ECO:0000256" key="2">
    <source>
        <dbReference type="ARBA" id="ARBA00022723"/>
    </source>
</evidence>
<dbReference type="OrthoDB" id="1927223at2759"/>
<keyword evidence="2" id="KW-0479">Metal-binding</keyword>
<evidence type="ECO:0000256" key="3">
    <source>
        <dbReference type="PROSITE-ProRule" id="PRU01131"/>
    </source>
</evidence>
<dbReference type="Pfam" id="PF04570">
    <property type="entry name" value="zf-FLZ"/>
    <property type="match status" value="1"/>
</dbReference>
<dbReference type="EMBL" id="JADCNL010000004">
    <property type="protein sequence ID" value="KAG0485251.1"/>
    <property type="molecule type" value="Genomic_DNA"/>
</dbReference>
<comment type="similarity">
    <text evidence="1">Belongs to the FLZ family.</text>
</comment>
<evidence type="ECO:0000313" key="9">
    <source>
        <dbReference type="Proteomes" id="UP000639772"/>
    </source>
</evidence>
<dbReference type="Proteomes" id="UP000639772">
    <property type="component" value="Unassembled WGS sequence"/>
</dbReference>
<feature type="region of interest" description="Disordered" evidence="4">
    <location>
        <begin position="126"/>
        <end position="149"/>
    </location>
</feature>
<keyword evidence="8" id="KW-1185">Reference proteome</keyword>
<protein>
    <recommendedName>
        <fullName evidence="5">FLZ-type domain-containing protein</fullName>
    </recommendedName>
</protein>
<feature type="zinc finger region" description="FLZ-type" evidence="3">
    <location>
        <begin position="72"/>
        <end position="116"/>
    </location>
</feature>
<evidence type="ECO:0000313" key="6">
    <source>
        <dbReference type="EMBL" id="KAG0485251.1"/>
    </source>
</evidence>
<feature type="compositionally biased region" description="Basic and acidic residues" evidence="4">
    <location>
        <begin position="126"/>
        <end position="137"/>
    </location>
</feature>
<gene>
    <name evidence="7" type="ORF">HPP92_009010</name>
    <name evidence="6" type="ORF">HPP92_009330</name>
</gene>
<sequence length="149" mass="16755">MLPKQRSIFHLGEEGEREDAINGVTAIDAGDGLVGLQILIKHHGQGSNILIKSSLRPCKKPVKKVYHHFYAEFLKHCCFCHKELSLQKEVYMYRGDQGFCSMECRHKQIVEDEKAGLDANKRMHFGESSHQQARAEAHGPNGTKISVVA</sequence>
<dbReference type="GO" id="GO:0046872">
    <property type="term" value="F:metal ion binding"/>
    <property type="evidence" value="ECO:0007669"/>
    <property type="project" value="UniProtKB-KW"/>
</dbReference>
<evidence type="ECO:0000256" key="4">
    <source>
        <dbReference type="SAM" id="MobiDB-lite"/>
    </source>
</evidence>
<comment type="caution">
    <text evidence="6">The sequence shown here is derived from an EMBL/GenBank/DDBJ whole genome shotgun (WGS) entry which is preliminary data.</text>
</comment>